<dbReference type="OMA" id="WNPLITI"/>
<dbReference type="EnsemblMetazoa" id="OVOC1762.1">
    <property type="protein sequence ID" value="OVOC1762.1"/>
    <property type="gene ID" value="WBGene00238571"/>
</dbReference>
<evidence type="ECO:0000313" key="3">
    <source>
        <dbReference type="Proteomes" id="UP000024404"/>
    </source>
</evidence>
<keyword evidence="3" id="KW-1185">Reference proteome</keyword>
<dbReference type="Pfam" id="PF02931">
    <property type="entry name" value="Neur_chan_LBD"/>
    <property type="match status" value="1"/>
</dbReference>
<dbReference type="SUPFAM" id="SSF63712">
    <property type="entry name" value="Nicotinic receptor ligand binding domain-like"/>
    <property type="match status" value="1"/>
</dbReference>
<dbReference type="AlphaFoldDB" id="A0A8R1XR14"/>
<dbReference type="GO" id="GO:0016020">
    <property type="term" value="C:membrane"/>
    <property type="evidence" value="ECO:0007669"/>
    <property type="project" value="InterPro"/>
</dbReference>
<sequence length="134" mass="15907">MRKINGSKRKDLLNDREIIDNLLRNYQFPDSSDNITVAVEISIDRILNNLEHECSFWLTIKQKWVETRLMYEKERPNGARIRLRSSSYIWNPLITILNALEIRSIGKEDVELHSNGMVELIQKFIDFFCFLSNF</sequence>
<dbReference type="EMBL" id="CMVM020000052">
    <property type="status" value="NOT_ANNOTATED_CDS"/>
    <property type="molecule type" value="Genomic_DNA"/>
</dbReference>
<name>A0A8R1XR14_ONCVO</name>
<accession>A0A8R1XR14</accession>
<reference evidence="3" key="1">
    <citation type="submission" date="2013-10" db="EMBL/GenBank/DDBJ databases">
        <title>Genome sequencing of Onchocerca volvulus.</title>
        <authorList>
            <person name="Cotton J."/>
            <person name="Tsai J."/>
            <person name="Stanley E."/>
            <person name="Tracey A."/>
            <person name="Holroyd N."/>
            <person name="Lustigman S."/>
            <person name="Berriman M."/>
        </authorList>
    </citation>
    <scope>NUCLEOTIDE SEQUENCE</scope>
</reference>
<protein>
    <submittedName>
        <fullName evidence="2">Neur_chan_LBD domain-containing protein</fullName>
    </submittedName>
</protein>
<feature type="domain" description="Neurotransmitter-gated ion-channel ligand-binding" evidence="1">
    <location>
        <begin position="17"/>
        <end position="124"/>
    </location>
</feature>
<dbReference type="Proteomes" id="UP000024404">
    <property type="component" value="Unassembled WGS sequence"/>
</dbReference>
<evidence type="ECO:0000259" key="1">
    <source>
        <dbReference type="Pfam" id="PF02931"/>
    </source>
</evidence>
<organism evidence="2 3">
    <name type="scientific">Onchocerca volvulus</name>
    <dbReference type="NCBI Taxonomy" id="6282"/>
    <lineage>
        <taxon>Eukaryota</taxon>
        <taxon>Metazoa</taxon>
        <taxon>Ecdysozoa</taxon>
        <taxon>Nematoda</taxon>
        <taxon>Chromadorea</taxon>
        <taxon>Rhabditida</taxon>
        <taxon>Spirurina</taxon>
        <taxon>Spiruromorpha</taxon>
        <taxon>Filarioidea</taxon>
        <taxon>Onchocercidae</taxon>
        <taxon>Onchocerca</taxon>
    </lineage>
</organism>
<dbReference type="GO" id="GO:0005230">
    <property type="term" value="F:extracellular ligand-gated monoatomic ion channel activity"/>
    <property type="evidence" value="ECO:0007669"/>
    <property type="project" value="InterPro"/>
</dbReference>
<dbReference type="InterPro" id="IPR006202">
    <property type="entry name" value="Neur_chan_lig-bd"/>
</dbReference>
<proteinExistence type="predicted"/>
<reference evidence="2" key="2">
    <citation type="submission" date="2022-06" db="UniProtKB">
        <authorList>
            <consortium name="EnsemblMetazoa"/>
        </authorList>
    </citation>
    <scope>IDENTIFICATION</scope>
</reference>
<dbReference type="Gene3D" id="2.70.170.10">
    <property type="entry name" value="Neurotransmitter-gated ion-channel ligand-binding domain"/>
    <property type="match status" value="1"/>
</dbReference>
<evidence type="ECO:0000313" key="2">
    <source>
        <dbReference type="EnsemblMetazoa" id="OVOC1762.1"/>
    </source>
</evidence>
<dbReference type="InterPro" id="IPR036734">
    <property type="entry name" value="Neur_chan_lig-bd_sf"/>
</dbReference>